<evidence type="ECO:0000256" key="1">
    <source>
        <dbReference type="SAM" id="Phobius"/>
    </source>
</evidence>
<reference evidence="2 3" key="1">
    <citation type="journal article" date="2015" name="Genome Announc.">
        <title>Expanding the biotechnology potential of lactobacilli through comparative genomics of 213 strains and associated genera.</title>
        <authorList>
            <person name="Sun Z."/>
            <person name="Harris H.M."/>
            <person name="McCann A."/>
            <person name="Guo C."/>
            <person name="Argimon S."/>
            <person name="Zhang W."/>
            <person name="Yang X."/>
            <person name="Jeffery I.B."/>
            <person name="Cooney J.C."/>
            <person name="Kagawa T.F."/>
            <person name="Liu W."/>
            <person name="Song Y."/>
            <person name="Salvetti E."/>
            <person name="Wrobel A."/>
            <person name="Rasinkangas P."/>
            <person name="Parkhill J."/>
            <person name="Rea M.C."/>
            <person name="O'Sullivan O."/>
            <person name="Ritari J."/>
            <person name="Douillard F.P."/>
            <person name="Paul Ross R."/>
            <person name="Yang R."/>
            <person name="Briner A.E."/>
            <person name="Felis G.E."/>
            <person name="de Vos W.M."/>
            <person name="Barrangou R."/>
            <person name="Klaenhammer T.R."/>
            <person name="Caufield P.W."/>
            <person name="Cui Y."/>
            <person name="Zhang H."/>
            <person name="O'Toole P.W."/>
        </authorList>
    </citation>
    <scope>NUCLEOTIDE SEQUENCE [LARGE SCALE GENOMIC DNA]</scope>
    <source>
        <strain evidence="2 3">DSM 15814</strain>
    </source>
</reference>
<dbReference type="Proteomes" id="UP000051999">
    <property type="component" value="Unassembled WGS sequence"/>
</dbReference>
<dbReference type="RefSeq" id="WP_017262771.1">
    <property type="nucleotide sequence ID" value="NZ_AZFF01000028.1"/>
</dbReference>
<feature type="transmembrane region" description="Helical" evidence="1">
    <location>
        <begin position="304"/>
        <end position="322"/>
    </location>
</feature>
<feature type="transmembrane region" description="Helical" evidence="1">
    <location>
        <begin position="181"/>
        <end position="214"/>
    </location>
</feature>
<feature type="transmembrane region" description="Helical" evidence="1">
    <location>
        <begin position="134"/>
        <end position="161"/>
    </location>
</feature>
<protein>
    <submittedName>
        <fullName evidence="2">Uncharacterized protein</fullName>
    </submittedName>
</protein>
<accession>A0A0R1R7E3</accession>
<evidence type="ECO:0000313" key="3">
    <source>
        <dbReference type="Proteomes" id="UP000051999"/>
    </source>
</evidence>
<comment type="caution">
    <text evidence="2">The sequence shown here is derived from an EMBL/GenBank/DDBJ whole genome shotgun (WGS) entry which is preliminary data.</text>
</comment>
<dbReference type="OrthoDB" id="9784157at2"/>
<feature type="transmembrane region" description="Helical" evidence="1">
    <location>
        <begin position="367"/>
        <end position="384"/>
    </location>
</feature>
<dbReference type="EMBL" id="AZFF01000028">
    <property type="protein sequence ID" value="KRL52950.1"/>
    <property type="molecule type" value="Genomic_DNA"/>
</dbReference>
<proteinExistence type="predicted"/>
<sequence length="415" mass="46752">MTKLHVKNITATRLVIFAIFLILPLIIFNTVLTTPIKLPTDAYYHLSRISNLSGNSLAFLYPQNFQTLGQFGVATNIFYPAASFQLLMFFLPHLGIITTYKLLIFLNIELLLFSTYFTVSFAKVKNEFYKATFSILFTLSISISTGFIALGESLAFVGIPWLTLGLWLLNNPQKNKKASCFFITLGLSIPAFSHLMTFLFLSIFTLIYFLILLIKTSNKIAVARIGIFSALTSLFSCLGSIIPIFVINHLNNVKPPVVDLRQFETSFISANKFFSFSDNLDSFAIVFIVIIFFFLKIRPQLGSIMGIVMTLLGTDLFSWSQLMKHSALQTMQMPARLFRPGLGITLMFCFFSLALSNNKLSKSWFKSTLTILLMFLTINTTSAIRSNLFPDIKENGKFEVMTQNIVNMGVTQHIG</sequence>
<feature type="transmembrane region" description="Helical" evidence="1">
    <location>
        <begin position="12"/>
        <end position="36"/>
    </location>
</feature>
<name>A0A0R1R7E3_9LACO</name>
<feature type="transmembrane region" description="Helical" evidence="1">
    <location>
        <begin position="102"/>
        <end position="122"/>
    </location>
</feature>
<keyword evidence="3" id="KW-1185">Reference proteome</keyword>
<dbReference type="AlphaFoldDB" id="A0A0R1R7E3"/>
<organism evidence="2 3">
    <name type="scientific">Furfurilactobacillus rossiae DSM 15814</name>
    <dbReference type="NCBI Taxonomy" id="1114972"/>
    <lineage>
        <taxon>Bacteria</taxon>
        <taxon>Bacillati</taxon>
        <taxon>Bacillota</taxon>
        <taxon>Bacilli</taxon>
        <taxon>Lactobacillales</taxon>
        <taxon>Lactobacillaceae</taxon>
        <taxon>Furfurilactobacillus</taxon>
    </lineage>
</organism>
<keyword evidence="1" id="KW-0812">Transmembrane</keyword>
<feature type="transmembrane region" description="Helical" evidence="1">
    <location>
        <begin position="226"/>
        <end position="247"/>
    </location>
</feature>
<dbReference type="PATRIC" id="fig|1114972.6.peg.1554"/>
<keyword evidence="1" id="KW-0472">Membrane</keyword>
<evidence type="ECO:0000313" key="2">
    <source>
        <dbReference type="EMBL" id="KRL52950.1"/>
    </source>
</evidence>
<feature type="transmembrane region" description="Helical" evidence="1">
    <location>
        <begin position="280"/>
        <end position="297"/>
    </location>
</feature>
<keyword evidence="1" id="KW-1133">Transmembrane helix</keyword>
<gene>
    <name evidence="2" type="ORF">FD35_GL001528</name>
</gene>
<feature type="transmembrane region" description="Helical" evidence="1">
    <location>
        <begin position="337"/>
        <end position="355"/>
    </location>
</feature>